<dbReference type="SUPFAM" id="SSF52540">
    <property type="entry name" value="P-loop containing nucleoside triphosphate hydrolases"/>
    <property type="match status" value="1"/>
</dbReference>
<dbReference type="SMART" id="SM00382">
    <property type="entry name" value="AAA"/>
    <property type="match status" value="1"/>
</dbReference>
<reference evidence="4" key="1">
    <citation type="submission" date="2025-08" db="UniProtKB">
        <authorList>
            <consortium name="RefSeq"/>
        </authorList>
    </citation>
    <scope>IDENTIFICATION</scope>
    <source>
        <tissue evidence="4">Gonad</tissue>
    </source>
</reference>
<feature type="region of interest" description="Disordered" evidence="1">
    <location>
        <begin position="1"/>
        <end position="28"/>
    </location>
</feature>
<gene>
    <name evidence="4" type="primary">LOC109482634</name>
</gene>
<dbReference type="GeneID" id="109482634"/>
<dbReference type="KEGG" id="bbel:109482634"/>
<accession>A0A6P4ZVR1</accession>
<protein>
    <submittedName>
        <fullName evidence="4">Uncharacterized protein LOC109482634</fullName>
    </submittedName>
</protein>
<dbReference type="GO" id="GO:0016887">
    <property type="term" value="F:ATP hydrolysis activity"/>
    <property type="evidence" value="ECO:0007669"/>
    <property type="project" value="InterPro"/>
</dbReference>
<proteinExistence type="predicted"/>
<evidence type="ECO:0000313" key="3">
    <source>
        <dbReference type="Proteomes" id="UP000515135"/>
    </source>
</evidence>
<evidence type="ECO:0000256" key="1">
    <source>
        <dbReference type="SAM" id="MobiDB-lite"/>
    </source>
</evidence>
<dbReference type="OrthoDB" id="9991373at2759"/>
<dbReference type="Pfam" id="PF13401">
    <property type="entry name" value="AAA_22"/>
    <property type="match status" value="1"/>
</dbReference>
<organism evidence="3 4">
    <name type="scientific">Branchiostoma belcheri</name>
    <name type="common">Amphioxus</name>
    <dbReference type="NCBI Taxonomy" id="7741"/>
    <lineage>
        <taxon>Eukaryota</taxon>
        <taxon>Metazoa</taxon>
        <taxon>Chordata</taxon>
        <taxon>Cephalochordata</taxon>
        <taxon>Leptocardii</taxon>
        <taxon>Amphioxiformes</taxon>
        <taxon>Branchiostomatidae</taxon>
        <taxon>Branchiostoma</taxon>
    </lineage>
</organism>
<sequence length="590" mass="66601">MGNLLGKEASRGGLEGAGSSVGDLPHRSGPAELREKALQAWKRTQGKGNPRYFLSEENKGVLLDLIDSVYSVLQGRHNRNNILLVGRRGVGKTTLLCSLLEALSAVEFGGKQIVSVYVDCAERWELPSEALWRKAKSLGLKASEEGEGEGSASRDISVVLDLLYEKSYIPVVVVDEIQDLYVKVGETDHERLRRSRLFVEQIYSIGESKNALGWLTGSSRLVTILAFQRDTFSNILGGYVQYPSLNDTKYNVHRLYALRKKGEVGKLVETLTGKPPFAAQVDRIFHATGGVVGKIAVFVEKKGQDRVRLPDCENFTDVHWDILECLLYKYASRLPERDFWDLEPVTEGELTLWLKRFPLQGPDHVAMTDAKVKLVDDELLEQAEGTYNPNAQFLAHAPKLLTYNRHTFQGLTYQLGHCRDINFLLEKVRDRVDRIEQLQLFRHQANNLFTSVLLAFVYVASYGDDDVEWGFQPSRTSQHDCDEVQVQTKSGSFCLHIYDSEELAAMSEPVSDNDPNTMYLVVSPRTTRTGSTWAWRSSSGRKKRRSQPREDSGSTRDEPSTPRRRPRLRNRDTDRGSTPSGYCSDENMDE</sequence>
<name>A0A6P4ZVR1_BRABE</name>
<dbReference type="InterPro" id="IPR003593">
    <property type="entry name" value="AAA+_ATPase"/>
</dbReference>
<feature type="region of interest" description="Disordered" evidence="1">
    <location>
        <begin position="530"/>
        <end position="590"/>
    </location>
</feature>
<keyword evidence="3" id="KW-1185">Reference proteome</keyword>
<dbReference type="InterPro" id="IPR049945">
    <property type="entry name" value="AAA_22"/>
</dbReference>
<feature type="compositionally biased region" description="Basic and acidic residues" evidence="1">
    <location>
        <begin position="547"/>
        <end position="561"/>
    </location>
</feature>
<dbReference type="Gene3D" id="3.40.50.300">
    <property type="entry name" value="P-loop containing nucleotide triphosphate hydrolases"/>
    <property type="match status" value="1"/>
</dbReference>
<dbReference type="InterPro" id="IPR027417">
    <property type="entry name" value="P-loop_NTPase"/>
</dbReference>
<evidence type="ECO:0000313" key="4">
    <source>
        <dbReference type="RefSeq" id="XP_019640998.1"/>
    </source>
</evidence>
<feature type="domain" description="AAA+ ATPase" evidence="2">
    <location>
        <begin position="78"/>
        <end position="207"/>
    </location>
</feature>
<dbReference type="RefSeq" id="XP_019640998.1">
    <property type="nucleotide sequence ID" value="XM_019785439.1"/>
</dbReference>
<dbReference type="AlphaFoldDB" id="A0A6P4ZVR1"/>
<dbReference type="Proteomes" id="UP000515135">
    <property type="component" value="Unplaced"/>
</dbReference>
<evidence type="ECO:0000259" key="2">
    <source>
        <dbReference type="SMART" id="SM00382"/>
    </source>
</evidence>